<dbReference type="AlphaFoldDB" id="A0A9Q3PGA7"/>
<evidence type="ECO:0000313" key="3">
    <source>
        <dbReference type="Proteomes" id="UP000765509"/>
    </source>
</evidence>
<dbReference type="Proteomes" id="UP000765509">
    <property type="component" value="Unassembled WGS sequence"/>
</dbReference>
<protein>
    <submittedName>
        <fullName evidence="2">Uncharacterized protein</fullName>
    </submittedName>
</protein>
<evidence type="ECO:0000313" key="2">
    <source>
        <dbReference type="EMBL" id="MBW0560599.1"/>
    </source>
</evidence>
<name>A0A9Q3PGA7_9BASI</name>
<gene>
    <name evidence="2" type="ORF">O181_100314</name>
</gene>
<sequence length="100" mass="11391">MESPFILPLNQKDQGVPLQKQGGEQGRSPSSFHQQASSQPTSPKGEEEQEKELDRTIFTKLRDSKNTKIFHGQWLQHGQNLNGIQGQGEKRMIQPHFPKK</sequence>
<keyword evidence="3" id="KW-1185">Reference proteome</keyword>
<proteinExistence type="predicted"/>
<dbReference type="EMBL" id="AVOT02069773">
    <property type="protein sequence ID" value="MBW0560599.1"/>
    <property type="molecule type" value="Genomic_DNA"/>
</dbReference>
<comment type="caution">
    <text evidence="2">The sequence shown here is derived from an EMBL/GenBank/DDBJ whole genome shotgun (WGS) entry which is preliminary data.</text>
</comment>
<reference evidence="2" key="1">
    <citation type="submission" date="2021-03" db="EMBL/GenBank/DDBJ databases">
        <title>Draft genome sequence of rust myrtle Austropuccinia psidii MF-1, a brazilian biotype.</title>
        <authorList>
            <person name="Quecine M.C."/>
            <person name="Pachon D.M.R."/>
            <person name="Bonatelli M.L."/>
            <person name="Correr F.H."/>
            <person name="Franceschini L.M."/>
            <person name="Leite T.F."/>
            <person name="Margarido G.R.A."/>
            <person name="Almeida C.A."/>
            <person name="Ferrarezi J.A."/>
            <person name="Labate C.A."/>
        </authorList>
    </citation>
    <scope>NUCLEOTIDE SEQUENCE</scope>
    <source>
        <strain evidence="2">MF-1</strain>
    </source>
</reference>
<feature type="compositionally biased region" description="Polar residues" evidence="1">
    <location>
        <begin position="27"/>
        <end position="42"/>
    </location>
</feature>
<evidence type="ECO:0000256" key="1">
    <source>
        <dbReference type="SAM" id="MobiDB-lite"/>
    </source>
</evidence>
<feature type="region of interest" description="Disordered" evidence="1">
    <location>
        <begin position="80"/>
        <end position="100"/>
    </location>
</feature>
<accession>A0A9Q3PGA7</accession>
<organism evidence="2 3">
    <name type="scientific">Austropuccinia psidii MF-1</name>
    <dbReference type="NCBI Taxonomy" id="1389203"/>
    <lineage>
        <taxon>Eukaryota</taxon>
        <taxon>Fungi</taxon>
        <taxon>Dikarya</taxon>
        <taxon>Basidiomycota</taxon>
        <taxon>Pucciniomycotina</taxon>
        <taxon>Pucciniomycetes</taxon>
        <taxon>Pucciniales</taxon>
        <taxon>Sphaerophragmiaceae</taxon>
        <taxon>Austropuccinia</taxon>
    </lineage>
</organism>
<feature type="region of interest" description="Disordered" evidence="1">
    <location>
        <begin position="1"/>
        <end position="55"/>
    </location>
</feature>